<dbReference type="SUPFAM" id="SSF52047">
    <property type="entry name" value="RNI-like"/>
    <property type="match status" value="1"/>
</dbReference>
<comment type="caution">
    <text evidence="1">The sequence shown here is derived from an EMBL/GenBank/DDBJ whole genome shotgun (WGS) entry which is preliminary data.</text>
</comment>
<organism evidence="1 2">
    <name type="scientific">Symbiodinium microadriaticum</name>
    <name type="common">Dinoflagellate</name>
    <name type="synonym">Zooxanthella microadriatica</name>
    <dbReference type="NCBI Taxonomy" id="2951"/>
    <lineage>
        <taxon>Eukaryota</taxon>
        <taxon>Sar</taxon>
        <taxon>Alveolata</taxon>
        <taxon>Dinophyceae</taxon>
        <taxon>Suessiales</taxon>
        <taxon>Symbiodiniaceae</taxon>
        <taxon>Symbiodinium</taxon>
    </lineage>
</organism>
<dbReference type="InterPro" id="IPR032675">
    <property type="entry name" value="LRR_dom_sf"/>
</dbReference>
<dbReference type="EMBL" id="LSRX01001207">
    <property type="protein sequence ID" value="OLP82301.1"/>
    <property type="molecule type" value="Genomic_DNA"/>
</dbReference>
<dbReference type="Gene3D" id="3.80.10.10">
    <property type="entry name" value="Ribonuclease Inhibitor"/>
    <property type="match status" value="1"/>
</dbReference>
<evidence type="ECO:0000313" key="2">
    <source>
        <dbReference type="Proteomes" id="UP000186817"/>
    </source>
</evidence>
<gene>
    <name evidence="1" type="ORF">AK812_SmicGene37053</name>
</gene>
<evidence type="ECO:0000313" key="1">
    <source>
        <dbReference type="EMBL" id="OLP82301.1"/>
    </source>
</evidence>
<dbReference type="AlphaFoldDB" id="A0A1Q9CH95"/>
<name>A0A1Q9CH95_SYMMI</name>
<protein>
    <submittedName>
        <fullName evidence="1">Uncharacterized protein</fullName>
    </submittedName>
</protein>
<keyword evidence="2" id="KW-1185">Reference proteome</keyword>
<dbReference type="Proteomes" id="UP000186817">
    <property type="component" value="Unassembled WGS sequence"/>
</dbReference>
<proteinExistence type="predicted"/>
<accession>A0A1Q9CH95</accession>
<reference evidence="1 2" key="1">
    <citation type="submission" date="2016-02" db="EMBL/GenBank/DDBJ databases">
        <title>Genome analysis of coral dinoflagellate symbionts highlights evolutionary adaptations to a symbiotic lifestyle.</title>
        <authorList>
            <person name="Aranda M."/>
            <person name="Li Y."/>
            <person name="Liew Y.J."/>
            <person name="Baumgarten S."/>
            <person name="Simakov O."/>
            <person name="Wilson M."/>
            <person name="Piel J."/>
            <person name="Ashoor H."/>
            <person name="Bougouffa S."/>
            <person name="Bajic V.B."/>
            <person name="Ryu T."/>
            <person name="Ravasi T."/>
            <person name="Bayer T."/>
            <person name="Micklem G."/>
            <person name="Kim H."/>
            <person name="Bhak J."/>
            <person name="Lajeunesse T.C."/>
            <person name="Voolstra C.R."/>
        </authorList>
    </citation>
    <scope>NUCLEOTIDE SEQUENCE [LARGE SCALE GENOMIC DNA]</scope>
    <source>
        <strain evidence="1 2">CCMP2467</strain>
    </source>
</reference>
<sequence>MIRWLSLSGCRALRKGLAHLRRCQALRFLDLFECDYADAGEVLDACMAPQVDFVVWPSLEHLLRSARKALSQAYLEVHG</sequence>